<keyword evidence="11 14" id="KW-0503">Monooxygenase</keyword>
<comment type="pathway">
    <text evidence="3">Secondary metabolite biosynthesis.</text>
</comment>
<name>A0A165QEI7_9APHY</name>
<dbReference type="PANTHER" id="PTHR46300:SF7">
    <property type="entry name" value="P450, PUTATIVE (EUROFUNG)-RELATED"/>
    <property type="match status" value="1"/>
</dbReference>
<evidence type="ECO:0000256" key="10">
    <source>
        <dbReference type="ARBA" id="ARBA00023004"/>
    </source>
</evidence>
<keyword evidence="16" id="KW-1185">Reference proteome</keyword>
<keyword evidence="5 13" id="KW-0349">Heme</keyword>
<evidence type="ECO:0000256" key="5">
    <source>
        <dbReference type="ARBA" id="ARBA00022617"/>
    </source>
</evidence>
<keyword evidence="7 13" id="KW-0479">Metal-binding</keyword>
<dbReference type="InterPro" id="IPR017972">
    <property type="entry name" value="Cyt_P450_CS"/>
</dbReference>
<feature type="binding site" description="axial binding residue" evidence="13">
    <location>
        <position position="416"/>
    </location>
    <ligand>
        <name>heme</name>
        <dbReference type="ChEBI" id="CHEBI:30413"/>
    </ligand>
    <ligandPart>
        <name>Fe</name>
        <dbReference type="ChEBI" id="CHEBI:18248"/>
    </ligandPart>
</feature>
<dbReference type="PRINTS" id="PR00385">
    <property type="entry name" value="P450"/>
</dbReference>
<dbReference type="InterPro" id="IPR001128">
    <property type="entry name" value="Cyt_P450"/>
</dbReference>
<keyword evidence="8" id="KW-1133">Transmembrane helix</keyword>
<evidence type="ECO:0000256" key="11">
    <source>
        <dbReference type="ARBA" id="ARBA00023033"/>
    </source>
</evidence>
<evidence type="ECO:0000256" key="1">
    <source>
        <dbReference type="ARBA" id="ARBA00001971"/>
    </source>
</evidence>
<proteinExistence type="inferred from homology"/>
<dbReference type="SUPFAM" id="SSF48264">
    <property type="entry name" value="Cytochrome P450"/>
    <property type="match status" value="1"/>
</dbReference>
<evidence type="ECO:0000256" key="12">
    <source>
        <dbReference type="ARBA" id="ARBA00023136"/>
    </source>
</evidence>
<dbReference type="PANTHER" id="PTHR46300">
    <property type="entry name" value="P450, PUTATIVE (EUROFUNG)-RELATED-RELATED"/>
    <property type="match status" value="1"/>
</dbReference>
<keyword evidence="12" id="KW-0472">Membrane</keyword>
<evidence type="ECO:0000256" key="6">
    <source>
        <dbReference type="ARBA" id="ARBA00022692"/>
    </source>
</evidence>
<dbReference type="GO" id="GO:0004497">
    <property type="term" value="F:monooxygenase activity"/>
    <property type="evidence" value="ECO:0007669"/>
    <property type="project" value="UniProtKB-KW"/>
</dbReference>
<comment type="subcellular location">
    <subcellularLocation>
        <location evidence="2">Membrane</location>
        <topology evidence="2">Single-pass membrane protein</topology>
    </subcellularLocation>
</comment>
<evidence type="ECO:0000256" key="3">
    <source>
        <dbReference type="ARBA" id="ARBA00005179"/>
    </source>
</evidence>
<dbReference type="EMBL" id="KV429058">
    <property type="protein sequence ID" value="KZT69355.1"/>
    <property type="molecule type" value="Genomic_DNA"/>
</dbReference>
<organism evidence="15 16">
    <name type="scientific">Daedalea quercina L-15889</name>
    <dbReference type="NCBI Taxonomy" id="1314783"/>
    <lineage>
        <taxon>Eukaryota</taxon>
        <taxon>Fungi</taxon>
        <taxon>Dikarya</taxon>
        <taxon>Basidiomycota</taxon>
        <taxon>Agaricomycotina</taxon>
        <taxon>Agaricomycetes</taxon>
        <taxon>Polyporales</taxon>
        <taxon>Fomitopsis</taxon>
    </lineage>
</organism>
<evidence type="ECO:0000313" key="15">
    <source>
        <dbReference type="EMBL" id="KZT69355.1"/>
    </source>
</evidence>
<evidence type="ECO:0000256" key="14">
    <source>
        <dbReference type="RuleBase" id="RU000461"/>
    </source>
</evidence>
<evidence type="ECO:0000256" key="9">
    <source>
        <dbReference type="ARBA" id="ARBA00023002"/>
    </source>
</evidence>
<reference evidence="15 16" key="1">
    <citation type="journal article" date="2016" name="Mol. Biol. Evol.">
        <title>Comparative Genomics of Early-Diverging Mushroom-Forming Fungi Provides Insights into the Origins of Lignocellulose Decay Capabilities.</title>
        <authorList>
            <person name="Nagy L.G."/>
            <person name="Riley R."/>
            <person name="Tritt A."/>
            <person name="Adam C."/>
            <person name="Daum C."/>
            <person name="Floudas D."/>
            <person name="Sun H."/>
            <person name="Yadav J.S."/>
            <person name="Pangilinan J."/>
            <person name="Larsson K.H."/>
            <person name="Matsuura K."/>
            <person name="Barry K."/>
            <person name="Labutti K."/>
            <person name="Kuo R."/>
            <person name="Ohm R.A."/>
            <person name="Bhattacharya S.S."/>
            <person name="Shirouzu T."/>
            <person name="Yoshinaga Y."/>
            <person name="Martin F.M."/>
            <person name="Grigoriev I.V."/>
            <person name="Hibbett D.S."/>
        </authorList>
    </citation>
    <scope>NUCLEOTIDE SEQUENCE [LARGE SCALE GENOMIC DNA]</scope>
    <source>
        <strain evidence="15 16">L-15889</strain>
    </source>
</reference>
<dbReference type="GO" id="GO:0020037">
    <property type="term" value="F:heme binding"/>
    <property type="evidence" value="ECO:0007669"/>
    <property type="project" value="InterPro"/>
</dbReference>
<dbReference type="InterPro" id="IPR050364">
    <property type="entry name" value="Cytochrome_P450_fung"/>
</dbReference>
<keyword evidence="10 13" id="KW-0408">Iron</keyword>
<dbReference type="GO" id="GO:0016020">
    <property type="term" value="C:membrane"/>
    <property type="evidence" value="ECO:0007669"/>
    <property type="project" value="UniProtKB-SubCell"/>
</dbReference>
<protein>
    <submittedName>
        <fullName evidence="15">Cytochrome P450</fullName>
    </submittedName>
</protein>
<dbReference type="GO" id="GO:0016705">
    <property type="term" value="F:oxidoreductase activity, acting on paired donors, with incorporation or reduction of molecular oxygen"/>
    <property type="evidence" value="ECO:0007669"/>
    <property type="project" value="InterPro"/>
</dbReference>
<dbReference type="AlphaFoldDB" id="A0A165QEI7"/>
<keyword evidence="9 14" id="KW-0560">Oxidoreductase</keyword>
<evidence type="ECO:0000256" key="13">
    <source>
        <dbReference type="PIRSR" id="PIRSR602401-1"/>
    </source>
</evidence>
<dbReference type="CDD" id="cd11065">
    <property type="entry name" value="CYP64-like"/>
    <property type="match status" value="1"/>
</dbReference>
<dbReference type="Proteomes" id="UP000076727">
    <property type="component" value="Unassembled WGS sequence"/>
</dbReference>
<evidence type="ECO:0000256" key="4">
    <source>
        <dbReference type="ARBA" id="ARBA00010617"/>
    </source>
</evidence>
<dbReference type="Pfam" id="PF00067">
    <property type="entry name" value="p450"/>
    <property type="match status" value="1"/>
</dbReference>
<dbReference type="InterPro" id="IPR036396">
    <property type="entry name" value="Cyt_P450_sf"/>
</dbReference>
<evidence type="ECO:0000313" key="16">
    <source>
        <dbReference type="Proteomes" id="UP000076727"/>
    </source>
</evidence>
<gene>
    <name evidence="15" type="ORF">DAEQUDRAFT_669600</name>
</gene>
<sequence>MKRLRRRLPPGPSSLPILGNIHQFPITDQEYTLAQWGKHYGNVVYARIINKPVIILNCVQTARDLLEKHGARYSGRPHTTFIIDIVQWSQIVNMQYSDRWRRHRRWFQTAFQSRSTLNAYESLQHMEVQKLLRDLLCKPEEFAMHIKRYVAALMLGIAYGYSPSSMDDEYIQTVSHAMQFVVEAGGPGFMLVDFIPALKCLPTWFPGMGFKRRGLHARGIIRNMESIPLERVKHEMAAGAARPSIAAALLEEAANSGTLNEAEEAEIASAMGIMYGAQAKTTTVLTTFILLMVLHPDILEKAQMEVDKEVGDSRLPDINDRPALPYLEAVLKETYRWLVPVPLGVPHALTAEDEYNGFAMPEGSIIFTNLWAMSRDEEYYVKPDTFDPERFIGLSGDQAEDKNPQKFVFGFGRRICPGRFLAESSIFLAAANIVAAFNIRPARTIDGKEVPPEPLFVTGIVKHPKPFPCDIRPRSTKIADLVMNVVQAAGEA</sequence>
<evidence type="ECO:0000256" key="7">
    <source>
        <dbReference type="ARBA" id="ARBA00022723"/>
    </source>
</evidence>
<dbReference type="PROSITE" id="PS00086">
    <property type="entry name" value="CYTOCHROME_P450"/>
    <property type="match status" value="1"/>
</dbReference>
<dbReference type="Gene3D" id="1.10.630.10">
    <property type="entry name" value="Cytochrome P450"/>
    <property type="match status" value="1"/>
</dbReference>
<evidence type="ECO:0000256" key="2">
    <source>
        <dbReference type="ARBA" id="ARBA00004167"/>
    </source>
</evidence>
<keyword evidence="6" id="KW-0812">Transmembrane</keyword>
<dbReference type="GO" id="GO:0005506">
    <property type="term" value="F:iron ion binding"/>
    <property type="evidence" value="ECO:0007669"/>
    <property type="project" value="InterPro"/>
</dbReference>
<accession>A0A165QEI7</accession>
<comment type="cofactor">
    <cofactor evidence="1 13">
        <name>heme</name>
        <dbReference type="ChEBI" id="CHEBI:30413"/>
    </cofactor>
</comment>
<dbReference type="STRING" id="1314783.A0A165QEI7"/>
<dbReference type="InterPro" id="IPR002401">
    <property type="entry name" value="Cyt_P450_E_grp-I"/>
</dbReference>
<dbReference type="OrthoDB" id="2789670at2759"/>
<evidence type="ECO:0000256" key="8">
    <source>
        <dbReference type="ARBA" id="ARBA00022989"/>
    </source>
</evidence>
<dbReference type="PRINTS" id="PR00463">
    <property type="entry name" value="EP450I"/>
</dbReference>
<comment type="similarity">
    <text evidence="4 14">Belongs to the cytochrome P450 family.</text>
</comment>